<evidence type="ECO:0000256" key="2">
    <source>
        <dbReference type="SAM" id="SignalP"/>
    </source>
</evidence>
<accession>A0AAW9R9Q1</accession>
<dbReference type="AlphaFoldDB" id="A0AAW9R9Q1"/>
<keyword evidence="1" id="KW-1133">Transmembrane helix</keyword>
<proteinExistence type="predicted"/>
<evidence type="ECO:0008006" key="5">
    <source>
        <dbReference type="Google" id="ProtNLM"/>
    </source>
</evidence>
<feature type="transmembrane region" description="Helical" evidence="1">
    <location>
        <begin position="33"/>
        <end position="56"/>
    </location>
</feature>
<evidence type="ECO:0000256" key="1">
    <source>
        <dbReference type="SAM" id="Phobius"/>
    </source>
</evidence>
<dbReference type="RefSeq" id="WP_337336255.1">
    <property type="nucleotide sequence ID" value="NZ_JBBDHC010000023.1"/>
</dbReference>
<feature type="chain" id="PRO_5043880669" description="Bacterial Pleckstrin homology domain-containing protein" evidence="2">
    <location>
        <begin position="24"/>
        <end position="169"/>
    </location>
</feature>
<dbReference type="EMBL" id="JBBDHC010000023">
    <property type="protein sequence ID" value="MEJ1250552.1"/>
    <property type="molecule type" value="Genomic_DNA"/>
</dbReference>
<comment type="caution">
    <text evidence="3">The sequence shown here is derived from an EMBL/GenBank/DDBJ whole genome shotgun (WGS) entry which is preliminary data.</text>
</comment>
<keyword evidence="4" id="KW-1185">Reference proteome</keyword>
<reference evidence="3 4" key="1">
    <citation type="journal article" date="2016" name="Antonie Van Leeuwenhoek">
        <title>Denitratimonas tolerans gen. nov., sp. nov., a denitrifying bacterium isolated from a bioreactor for tannery wastewater treatment.</title>
        <authorList>
            <person name="Han S.I."/>
            <person name="Kim J.O."/>
            <person name="Lee Y.R."/>
            <person name="Ekpeghere K.I."/>
            <person name="Koh S.C."/>
            <person name="Whang K.S."/>
        </authorList>
    </citation>
    <scope>NUCLEOTIDE SEQUENCE [LARGE SCALE GENOMIC DNA]</scope>
    <source>
        <strain evidence="3 4">KACC 17565</strain>
    </source>
</reference>
<keyword evidence="1" id="KW-0812">Transmembrane</keyword>
<keyword evidence="1" id="KW-0472">Membrane</keyword>
<dbReference type="Proteomes" id="UP001364472">
    <property type="component" value="Unassembled WGS sequence"/>
</dbReference>
<name>A0AAW9R9Q1_9GAMM</name>
<gene>
    <name evidence="3" type="ORF">WB794_12810</name>
</gene>
<organism evidence="3 4">
    <name type="scientific">Denitratimonas tolerans</name>
    <dbReference type="NCBI Taxonomy" id="1338420"/>
    <lineage>
        <taxon>Bacteria</taxon>
        <taxon>Pseudomonadati</taxon>
        <taxon>Pseudomonadota</taxon>
        <taxon>Gammaproteobacteria</taxon>
        <taxon>Lysobacterales</taxon>
        <taxon>Lysobacteraceae</taxon>
        <taxon>Denitratimonas</taxon>
    </lineage>
</organism>
<sequence length="169" mass="18523">MPPRKSAFVTLAVLALLPLPVFAAIAAVQGVGALQPAWIFVVISAGLVAFVAVMSWSLRRMRVRLADGRITVRASGYRRRLALSALDLDAARILALDPSSEWWPRLRMNGIGLPGAAVGHFRASRWHRKLFCALTDRSRVLVLPERGADRALLLSVEKPQALLEALRRG</sequence>
<protein>
    <recommendedName>
        <fullName evidence="5">Bacterial Pleckstrin homology domain-containing protein</fullName>
    </recommendedName>
</protein>
<evidence type="ECO:0000313" key="4">
    <source>
        <dbReference type="Proteomes" id="UP001364472"/>
    </source>
</evidence>
<keyword evidence="2" id="KW-0732">Signal</keyword>
<evidence type="ECO:0000313" key="3">
    <source>
        <dbReference type="EMBL" id="MEJ1250552.1"/>
    </source>
</evidence>
<feature type="signal peptide" evidence="2">
    <location>
        <begin position="1"/>
        <end position="23"/>
    </location>
</feature>